<dbReference type="Proteomes" id="UP000502823">
    <property type="component" value="Unassembled WGS sequence"/>
</dbReference>
<protein>
    <submittedName>
        <fullName evidence="3">Uncharacterized protein</fullName>
    </submittedName>
</protein>
<accession>A0A6L2Q867</accession>
<dbReference type="InParanoid" id="A0A6L2Q867"/>
<keyword evidence="1" id="KW-0175">Coiled coil</keyword>
<feature type="region of interest" description="Disordered" evidence="2">
    <location>
        <begin position="338"/>
        <end position="357"/>
    </location>
</feature>
<evidence type="ECO:0000256" key="2">
    <source>
        <dbReference type="SAM" id="MobiDB-lite"/>
    </source>
</evidence>
<comment type="caution">
    <text evidence="3">The sequence shown here is derived from an EMBL/GenBank/DDBJ whole genome shotgun (WGS) entry which is preliminary data.</text>
</comment>
<sequence>VHHQESDCKETSEFQVLKKQKLDVMLDPYGTYIYPVADPSNHILWYESWARMSAFRPWPSLLSKEVKGQPQPPPVVRDSLPASVPAYLSHSPPVLLHPERVVPMSECERFERSFQPNVALAPIPQQRRTRLEVKTEDPEVDGKSLCSKKSSASPVSPSSAVPVLDAHHITAKMSPSSTATPAVPAAGGPTLYNPEIELSTDTEDSSSDVAALTGTESKTVVAQLVAVLDTLCDSKETARARVLELVERLVMRLEEQEAQCRQLREENDELQRLHHQQEQRHGEQQERIAELQRRLHQEDIAVKQDPDAFQDKMVAREKELHTICSEVSDLSGSSVVKRAKEPGKSISGGSPVSVITSPQPLIPLAIKSEPNSCE</sequence>
<keyword evidence="4" id="KW-1185">Reference proteome</keyword>
<evidence type="ECO:0000256" key="1">
    <source>
        <dbReference type="SAM" id="Coils"/>
    </source>
</evidence>
<feature type="region of interest" description="Disordered" evidence="2">
    <location>
        <begin position="129"/>
        <end position="160"/>
    </location>
</feature>
<dbReference type="AlphaFoldDB" id="A0A6L2Q867"/>
<gene>
    <name evidence="3" type="ORF">Cfor_02141</name>
</gene>
<feature type="compositionally biased region" description="Low complexity" evidence="2">
    <location>
        <begin position="147"/>
        <end position="160"/>
    </location>
</feature>
<feature type="compositionally biased region" description="Basic and acidic residues" evidence="2">
    <location>
        <begin position="129"/>
        <end position="142"/>
    </location>
</feature>
<dbReference type="EMBL" id="BLKM01001554">
    <property type="protein sequence ID" value="GFG40130.1"/>
    <property type="molecule type" value="Genomic_DNA"/>
</dbReference>
<feature type="non-terminal residue" evidence="3">
    <location>
        <position position="1"/>
    </location>
</feature>
<proteinExistence type="predicted"/>
<evidence type="ECO:0000313" key="4">
    <source>
        <dbReference type="Proteomes" id="UP000502823"/>
    </source>
</evidence>
<feature type="coiled-coil region" evidence="1">
    <location>
        <begin position="239"/>
        <end position="294"/>
    </location>
</feature>
<reference evidence="4" key="1">
    <citation type="submission" date="2020-01" db="EMBL/GenBank/DDBJ databases">
        <title>Draft genome sequence of the Termite Coptotermes fromosanus.</title>
        <authorList>
            <person name="Itakura S."/>
            <person name="Yosikawa Y."/>
            <person name="Umezawa K."/>
        </authorList>
    </citation>
    <scope>NUCLEOTIDE SEQUENCE [LARGE SCALE GENOMIC DNA]</scope>
</reference>
<evidence type="ECO:0000313" key="3">
    <source>
        <dbReference type="EMBL" id="GFG40130.1"/>
    </source>
</evidence>
<feature type="compositionally biased region" description="Polar residues" evidence="2">
    <location>
        <begin position="347"/>
        <end position="357"/>
    </location>
</feature>
<name>A0A6L2Q867_COPFO</name>
<dbReference type="OrthoDB" id="8194960at2759"/>
<organism evidence="3 4">
    <name type="scientific">Coptotermes formosanus</name>
    <name type="common">Formosan subterranean termite</name>
    <dbReference type="NCBI Taxonomy" id="36987"/>
    <lineage>
        <taxon>Eukaryota</taxon>
        <taxon>Metazoa</taxon>
        <taxon>Ecdysozoa</taxon>
        <taxon>Arthropoda</taxon>
        <taxon>Hexapoda</taxon>
        <taxon>Insecta</taxon>
        <taxon>Pterygota</taxon>
        <taxon>Neoptera</taxon>
        <taxon>Polyneoptera</taxon>
        <taxon>Dictyoptera</taxon>
        <taxon>Blattodea</taxon>
        <taxon>Blattoidea</taxon>
        <taxon>Termitoidae</taxon>
        <taxon>Rhinotermitidae</taxon>
        <taxon>Coptotermes</taxon>
    </lineage>
</organism>